<feature type="domain" description="PA" evidence="10">
    <location>
        <begin position="380"/>
        <end position="464"/>
    </location>
</feature>
<feature type="domain" description="Inhibitor I9" evidence="11">
    <location>
        <begin position="52"/>
        <end position="128"/>
    </location>
</feature>
<feature type="signal peptide" evidence="8">
    <location>
        <begin position="1"/>
        <end position="32"/>
    </location>
</feature>
<evidence type="ECO:0000313" key="14">
    <source>
        <dbReference type="Proteomes" id="UP000652761"/>
    </source>
</evidence>
<evidence type="ECO:0000259" key="10">
    <source>
        <dbReference type="Pfam" id="PF02225"/>
    </source>
</evidence>
<dbReference type="InterPro" id="IPR037045">
    <property type="entry name" value="S8pro/Inhibitor_I9_sf"/>
</dbReference>
<protein>
    <submittedName>
        <fullName evidence="13">Uncharacterized protein</fullName>
    </submittedName>
</protein>
<dbReference type="AlphaFoldDB" id="A0A843TRP4"/>
<dbReference type="InterPro" id="IPR015500">
    <property type="entry name" value="Peptidase_S8_subtilisin-rel"/>
</dbReference>
<dbReference type="InterPro" id="IPR045051">
    <property type="entry name" value="SBT"/>
</dbReference>
<evidence type="ECO:0000259" key="11">
    <source>
        <dbReference type="Pfam" id="PF05922"/>
    </source>
</evidence>
<keyword evidence="14" id="KW-1185">Reference proteome</keyword>
<dbReference type="SUPFAM" id="SSF52743">
    <property type="entry name" value="Subtilisin-like"/>
    <property type="match status" value="1"/>
</dbReference>
<keyword evidence="4 7" id="KW-0378">Hydrolase</keyword>
<feature type="domain" description="Peptidase S8/S53" evidence="9">
    <location>
        <begin position="151"/>
        <end position="600"/>
    </location>
</feature>
<evidence type="ECO:0000256" key="5">
    <source>
        <dbReference type="ARBA" id="ARBA00022825"/>
    </source>
</evidence>
<keyword evidence="3 8" id="KW-0732">Signal</keyword>
<reference evidence="13" key="1">
    <citation type="submission" date="2017-07" db="EMBL/GenBank/DDBJ databases">
        <title>Taro Niue Genome Assembly and Annotation.</title>
        <authorList>
            <person name="Atibalentja N."/>
            <person name="Keating K."/>
            <person name="Fields C.J."/>
        </authorList>
    </citation>
    <scope>NUCLEOTIDE SEQUENCE</scope>
    <source>
        <strain evidence="13">Niue_2</strain>
        <tissue evidence="13">Leaf</tissue>
    </source>
</reference>
<dbReference type="Proteomes" id="UP000652761">
    <property type="component" value="Unassembled WGS sequence"/>
</dbReference>
<evidence type="ECO:0000256" key="1">
    <source>
        <dbReference type="ARBA" id="ARBA00011073"/>
    </source>
</evidence>
<dbReference type="InterPro" id="IPR003137">
    <property type="entry name" value="PA_domain"/>
</dbReference>
<dbReference type="InterPro" id="IPR041469">
    <property type="entry name" value="Subtilisin-like_FN3"/>
</dbReference>
<dbReference type="InterPro" id="IPR023827">
    <property type="entry name" value="Peptidase_S8_Asp-AS"/>
</dbReference>
<comment type="caution">
    <text evidence="13">The sequence shown here is derived from an EMBL/GenBank/DDBJ whole genome shotgun (WGS) entry which is preliminary data.</text>
</comment>
<evidence type="ECO:0000256" key="7">
    <source>
        <dbReference type="PROSITE-ProRule" id="PRU01240"/>
    </source>
</evidence>
<evidence type="ECO:0000313" key="13">
    <source>
        <dbReference type="EMBL" id="MQL71069.1"/>
    </source>
</evidence>
<name>A0A843TRP4_COLES</name>
<gene>
    <name evidence="13" type="ORF">Taro_003394</name>
</gene>
<keyword evidence="5 7" id="KW-0720">Serine protease</keyword>
<dbReference type="Gene3D" id="2.60.40.2310">
    <property type="match status" value="1"/>
</dbReference>
<comment type="similarity">
    <text evidence="1 7">Belongs to the peptidase S8 family.</text>
</comment>
<dbReference type="Pfam" id="PF00082">
    <property type="entry name" value="Peptidase_S8"/>
    <property type="match status" value="1"/>
</dbReference>
<dbReference type="GO" id="GO:0006508">
    <property type="term" value="P:proteolysis"/>
    <property type="evidence" value="ECO:0007669"/>
    <property type="project" value="UniProtKB-KW"/>
</dbReference>
<dbReference type="PROSITE" id="PS51892">
    <property type="entry name" value="SUBTILASE"/>
    <property type="match status" value="1"/>
</dbReference>
<dbReference type="InterPro" id="IPR000209">
    <property type="entry name" value="Peptidase_S8/S53_dom"/>
</dbReference>
<dbReference type="Pfam" id="PF02225">
    <property type="entry name" value="PA"/>
    <property type="match status" value="1"/>
</dbReference>
<dbReference type="Gene3D" id="3.40.50.200">
    <property type="entry name" value="Peptidase S8/S53 domain"/>
    <property type="match status" value="1"/>
</dbReference>
<organism evidence="13 14">
    <name type="scientific">Colocasia esculenta</name>
    <name type="common">Wild taro</name>
    <name type="synonym">Arum esculentum</name>
    <dbReference type="NCBI Taxonomy" id="4460"/>
    <lineage>
        <taxon>Eukaryota</taxon>
        <taxon>Viridiplantae</taxon>
        <taxon>Streptophyta</taxon>
        <taxon>Embryophyta</taxon>
        <taxon>Tracheophyta</taxon>
        <taxon>Spermatophyta</taxon>
        <taxon>Magnoliopsida</taxon>
        <taxon>Liliopsida</taxon>
        <taxon>Araceae</taxon>
        <taxon>Aroideae</taxon>
        <taxon>Colocasieae</taxon>
        <taxon>Colocasia</taxon>
    </lineage>
</organism>
<evidence type="ECO:0000256" key="3">
    <source>
        <dbReference type="ARBA" id="ARBA00022729"/>
    </source>
</evidence>
<dbReference type="PROSITE" id="PS00136">
    <property type="entry name" value="SUBTILASE_ASP"/>
    <property type="match status" value="1"/>
</dbReference>
<sequence>MADNGRQCLRANLFLSFLLASFLGRYLPGCLAQLACVGEEGDDDAGGNRTAVYIVHVRKPERMIHAGPEELAAWHRSFLPSLDSGEPRLVFSYSKSMSGFAARLTPEEVEAMAGKEGFLSALPDEKLYPQTTYTPDFLRLRPDVWRAANRGEGVIIGVIDSGINPEHVSFAGSKGVRRWPPRKWRGYCEFYRHRTCGRKLLGARNYDAGAKAEQPLPYDIEGHGTHVAATAAGGEIRGANVYGYANGTASGAAPGAHLAVYKAATVAEVLAAINQAIEDGVDVLCIPLASQEADLPIFLDVVAIGTLAAVRKGILVVAAAGNYGPLAGTLRNGAPWIMTVGASTTDRALRASLRLSNGVELPGEALHRNDSSQLLDELPLTYPTAKRGQLPAEACSHLRAAKVTGKVVLCHTGANMTTAEKAKIVMAAGGVAMVVMNSEKRGQTIAEVPDLDIPTIVLDYNTSLRLREYVAKSPRLKATVIPAGTTFGNRPAPTVASFSSRGPSAANGGILKPDILAPGVNILAASHAAQSGFSIASGTSVAAAHIAGIAAILNKTNPSWNPSMIRSAIMTTSRLGDMTGVGPITDEKGTAASLFATGAGHVDPWGAADPGLAYSVEFGDYVRYLCGLGYSDVQVSVTAGFPVQCAAVGKLDAEQLNYPSIAVKLNSSATAPKAVGRTLTSVRCSIGTYKASVELPAGVAAKVSPRRLLFLRKGQRRRFAVTFSIANSTLVEAGDVIEGRLRWSSDVNVVTSPLLVTIA</sequence>
<accession>A0A843TRP4</accession>
<feature type="domain" description="Subtilisin-like protease fibronectin type-III" evidence="12">
    <location>
        <begin position="655"/>
        <end position="756"/>
    </location>
</feature>
<dbReference type="CDD" id="cd02120">
    <property type="entry name" value="PA_subtilisin_like"/>
    <property type="match status" value="1"/>
</dbReference>
<evidence type="ECO:0000256" key="2">
    <source>
        <dbReference type="ARBA" id="ARBA00022670"/>
    </source>
</evidence>
<evidence type="ECO:0000259" key="12">
    <source>
        <dbReference type="Pfam" id="PF17766"/>
    </source>
</evidence>
<proteinExistence type="inferred from homology"/>
<dbReference type="Gene3D" id="3.30.70.80">
    <property type="entry name" value="Peptidase S8 propeptide/proteinase inhibitor I9"/>
    <property type="match status" value="1"/>
</dbReference>
<dbReference type="EMBL" id="NMUH01000087">
    <property type="protein sequence ID" value="MQL71069.1"/>
    <property type="molecule type" value="Genomic_DNA"/>
</dbReference>
<dbReference type="InterPro" id="IPR036852">
    <property type="entry name" value="Peptidase_S8/S53_dom_sf"/>
</dbReference>
<dbReference type="OrthoDB" id="10401065at2759"/>
<dbReference type="PRINTS" id="PR00723">
    <property type="entry name" value="SUBTILISIN"/>
</dbReference>
<evidence type="ECO:0000259" key="9">
    <source>
        <dbReference type="Pfam" id="PF00082"/>
    </source>
</evidence>
<feature type="active site" description="Charge relay system" evidence="6 7">
    <location>
        <position position="540"/>
    </location>
</feature>
<keyword evidence="2 7" id="KW-0645">Protease</keyword>
<dbReference type="InterPro" id="IPR010259">
    <property type="entry name" value="S8pro/Inhibitor_I9"/>
</dbReference>
<feature type="active site" description="Charge relay system" evidence="6 7">
    <location>
        <position position="160"/>
    </location>
</feature>
<dbReference type="Pfam" id="PF05922">
    <property type="entry name" value="Inhibitor_I9"/>
    <property type="match status" value="1"/>
</dbReference>
<evidence type="ECO:0000256" key="8">
    <source>
        <dbReference type="SAM" id="SignalP"/>
    </source>
</evidence>
<evidence type="ECO:0000256" key="4">
    <source>
        <dbReference type="ARBA" id="ARBA00022801"/>
    </source>
</evidence>
<dbReference type="PANTHER" id="PTHR10795">
    <property type="entry name" value="PROPROTEIN CONVERTASE SUBTILISIN/KEXIN"/>
    <property type="match status" value="1"/>
</dbReference>
<feature type="chain" id="PRO_5033029403" evidence="8">
    <location>
        <begin position="33"/>
        <end position="759"/>
    </location>
</feature>
<dbReference type="Gene3D" id="3.50.30.30">
    <property type="match status" value="1"/>
</dbReference>
<dbReference type="Pfam" id="PF17766">
    <property type="entry name" value="fn3_6"/>
    <property type="match status" value="1"/>
</dbReference>
<dbReference type="GO" id="GO:0004252">
    <property type="term" value="F:serine-type endopeptidase activity"/>
    <property type="evidence" value="ECO:0007669"/>
    <property type="project" value="UniProtKB-UniRule"/>
</dbReference>
<evidence type="ECO:0000256" key="6">
    <source>
        <dbReference type="PIRSR" id="PIRSR615500-1"/>
    </source>
</evidence>
<feature type="active site" description="Charge relay system" evidence="6 7">
    <location>
        <position position="223"/>
    </location>
</feature>